<keyword evidence="3" id="KW-1185">Reference proteome</keyword>
<dbReference type="AlphaFoldDB" id="A0A024G6E1"/>
<dbReference type="Proteomes" id="UP000053237">
    <property type="component" value="Unassembled WGS sequence"/>
</dbReference>
<comment type="caution">
    <text evidence="2">The sequence shown here is derived from an EMBL/GenBank/DDBJ whole genome shotgun (WGS) entry which is preliminary data.</text>
</comment>
<protein>
    <submittedName>
        <fullName evidence="2">Uncharacterized protein</fullName>
    </submittedName>
</protein>
<dbReference type="InParanoid" id="A0A024G6E1"/>
<accession>A0A024G6E1</accession>
<keyword evidence="1" id="KW-0812">Transmembrane</keyword>
<dbReference type="EMBL" id="CAIX01000033">
    <property type="protein sequence ID" value="CCI42395.1"/>
    <property type="molecule type" value="Genomic_DNA"/>
</dbReference>
<feature type="transmembrane region" description="Helical" evidence="1">
    <location>
        <begin position="25"/>
        <end position="48"/>
    </location>
</feature>
<sequence length="245" mass="25985">MGSYLAISNDTSYDTHCKVGVDRKALAIGLGIGAIVMTLAGGLGLGVLPAAAGVGVAVTAGMTVVAGIGGSVYASLSGPVYQVSNIAAKANNVSPFTLASANGMRAELMQKKFILIPAGQRHVYGKYTLGLLRQAVCARPIMRSSTEIDVEYITAHMIWSGYTLDSTNTYRVQKLKSDHTVKNYRVICQPPGTKRNSDGQVTSPVNSNFFPTDTQPTPTGQYGVQQQLGVPIEPVHRHLKANFTN</sequence>
<evidence type="ECO:0000256" key="1">
    <source>
        <dbReference type="SAM" id="Phobius"/>
    </source>
</evidence>
<feature type="transmembrane region" description="Helical" evidence="1">
    <location>
        <begin position="54"/>
        <end position="76"/>
    </location>
</feature>
<proteinExistence type="predicted"/>
<gene>
    <name evidence="2" type="ORF">BN9_031790</name>
</gene>
<organism evidence="2 3">
    <name type="scientific">Albugo candida</name>
    <dbReference type="NCBI Taxonomy" id="65357"/>
    <lineage>
        <taxon>Eukaryota</taxon>
        <taxon>Sar</taxon>
        <taxon>Stramenopiles</taxon>
        <taxon>Oomycota</taxon>
        <taxon>Peronosporomycetes</taxon>
        <taxon>Albuginales</taxon>
        <taxon>Albuginaceae</taxon>
        <taxon>Albugo</taxon>
    </lineage>
</organism>
<evidence type="ECO:0000313" key="2">
    <source>
        <dbReference type="EMBL" id="CCI42395.1"/>
    </source>
</evidence>
<keyword evidence="1" id="KW-1133">Transmembrane helix</keyword>
<keyword evidence="1" id="KW-0472">Membrane</keyword>
<evidence type="ECO:0000313" key="3">
    <source>
        <dbReference type="Proteomes" id="UP000053237"/>
    </source>
</evidence>
<reference evidence="2 3" key="1">
    <citation type="submission" date="2012-05" db="EMBL/GenBank/DDBJ databases">
        <title>Recombination and specialization in a pathogen metapopulation.</title>
        <authorList>
            <person name="Gardiner A."/>
            <person name="Kemen E."/>
            <person name="Schultz-Larsen T."/>
            <person name="MacLean D."/>
            <person name="Van Oosterhout C."/>
            <person name="Jones J.D.G."/>
        </authorList>
    </citation>
    <scope>NUCLEOTIDE SEQUENCE [LARGE SCALE GENOMIC DNA]</scope>
    <source>
        <strain evidence="2 3">Ac Nc2</strain>
    </source>
</reference>
<name>A0A024G6E1_9STRA</name>